<keyword evidence="4 10" id="KW-0863">Zinc-finger</keyword>
<dbReference type="PROSITE" id="PS00028">
    <property type="entry name" value="ZINC_FINGER_C2H2_1"/>
    <property type="match status" value="2"/>
</dbReference>
<evidence type="ECO:0000256" key="5">
    <source>
        <dbReference type="ARBA" id="ARBA00022833"/>
    </source>
</evidence>
<feature type="domain" description="C2H2-type" evidence="12">
    <location>
        <begin position="359"/>
        <end position="388"/>
    </location>
</feature>
<dbReference type="InterPro" id="IPR013087">
    <property type="entry name" value="Znf_C2H2_type"/>
</dbReference>
<evidence type="ECO:0000256" key="6">
    <source>
        <dbReference type="ARBA" id="ARBA00023015"/>
    </source>
</evidence>
<feature type="compositionally biased region" description="Basic and acidic residues" evidence="11">
    <location>
        <begin position="200"/>
        <end position="209"/>
    </location>
</feature>
<dbReference type="Proteomes" id="UP001408356">
    <property type="component" value="Unassembled WGS sequence"/>
</dbReference>
<dbReference type="EMBL" id="JARVKF010000212">
    <property type="protein sequence ID" value="KAK9421012.1"/>
    <property type="molecule type" value="Genomic_DNA"/>
</dbReference>
<keyword evidence="7" id="KW-0804">Transcription</keyword>
<protein>
    <recommendedName>
        <fullName evidence="12">C2H2-type domain-containing protein</fullName>
    </recommendedName>
</protein>
<evidence type="ECO:0000259" key="12">
    <source>
        <dbReference type="PROSITE" id="PS50157"/>
    </source>
</evidence>
<feature type="compositionally biased region" description="Low complexity" evidence="11">
    <location>
        <begin position="171"/>
        <end position="182"/>
    </location>
</feature>
<reference evidence="13 14" key="1">
    <citation type="journal article" date="2024" name="J. Plant Pathol.">
        <title>Sequence and assembly of the genome of Seiridium unicorne, isolate CBS 538.82, causal agent of cypress canker disease.</title>
        <authorList>
            <person name="Scali E."/>
            <person name="Rocca G.D."/>
            <person name="Danti R."/>
            <person name="Garbelotto M."/>
            <person name="Barberini S."/>
            <person name="Baroncelli R."/>
            <person name="Emiliani G."/>
        </authorList>
    </citation>
    <scope>NUCLEOTIDE SEQUENCE [LARGE SCALE GENOMIC DNA]</scope>
    <source>
        <strain evidence="13 14">BM-138-508</strain>
    </source>
</reference>
<dbReference type="SUPFAM" id="SSF57667">
    <property type="entry name" value="beta-beta-alpha zinc fingers"/>
    <property type="match status" value="1"/>
</dbReference>
<feature type="region of interest" description="Disordered" evidence="11">
    <location>
        <begin position="378"/>
        <end position="401"/>
    </location>
</feature>
<dbReference type="Gene3D" id="3.30.160.60">
    <property type="entry name" value="Classic Zinc Finger"/>
    <property type="match status" value="2"/>
</dbReference>
<keyword evidence="3" id="KW-0677">Repeat</keyword>
<dbReference type="PANTHER" id="PTHR23233">
    <property type="entry name" value="SAL-LIKE PROTEIN"/>
    <property type="match status" value="1"/>
</dbReference>
<feature type="compositionally biased region" description="Low complexity" evidence="11">
    <location>
        <begin position="247"/>
        <end position="264"/>
    </location>
</feature>
<feature type="region of interest" description="Disordered" evidence="11">
    <location>
        <begin position="283"/>
        <end position="325"/>
    </location>
</feature>
<proteinExistence type="inferred from homology"/>
<evidence type="ECO:0000256" key="2">
    <source>
        <dbReference type="ARBA" id="ARBA00022723"/>
    </source>
</evidence>
<name>A0ABR2V269_9PEZI</name>
<comment type="caution">
    <text evidence="13">The sequence shown here is derived from an EMBL/GenBank/DDBJ whole genome shotgun (WGS) entry which is preliminary data.</text>
</comment>
<keyword evidence="14" id="KW-1185">Reference proteome</keyword>
<feature type="domain" description="C2H2-type" evidence="12">
    <location>
        <begin position="331"/>
        <end position="358"/>
    </location>
</feature>
<evidence type="ECO:0000256" key="7">
    <source>
        <dbReference type="ARBA" id="ARBA00023163"/>
    </source>
</evidence>
<evidence type="ECO:0000256" key="9">
    <source>
        <dbReference type="ARBA" id="ARBA00038474"/>
    </source>
</evidence>
<dbReference type="SMART" id="SM00355">
    <property type="entry name" value="ZnF_C2H2"/>
    <property type="match status" value="2"/>
</dbReference>
<dbReference type="InterPro" id="IPR036236">
    <property type="entry name" value="Znf_C2H2_sf"/>
</dbReference>
<evidence type="ECO:0000256" key="3">
    <source>
        <dbReference type="ARBA" id="ARBA00022737"/>
    </source>
</evidence>
<evidence type="ECO:0000256" key="11">
    <source>
        <dbReference type="SAM" id="MobiDB-lite"/>
    </source>
</evidence>
<sequence>MTMTLDHQQQRYGALNFDHMSSYHGPHFSNPWASASSPPNAGQGLYQQPLTSGLDILAKQHPSRTSAPSSSMASFGSIPVTASSAGSTLMADVYGQQDLLNMPQDLLSLNRLQTTSAAYGEPSYATTSAPSVHSTYAASPPSFDHALPGYAAAPVRSTFALAPEADHRRYSQSSVPSSVSSSDFGTDDGLSSSRNSVVDFNHRGIPQDDRRSFADALDAGHGMLAMSQETPRAIYPPANRNRGSTDSYGFPSTHSTSSSISSASNYGSGSYYGGSIDSSVSDYSTAGSDIESVTSRTLPRPSNLMTQPPPAPQSMMGQFSSKVSSSTQKKHKCKVCDKRFTRPSSLQTHMYSHTGEKPFCCEVEGCGRHFSVVSNLRRHRKVHKNDAKSEAGSEDHPDDSD</sequence>
<dbReference type="PROSITE" id="PS50157">
    <property type="entry name" value="ZINC_FINGER_C2H2_2"/>
    <property type="match status" value="2"/>
</dbReference>
<feature type="compositionally biased region" description="Basic and acidic residues" evidence="11">
    <location>
        <begin position="384"/>
        <end position="395"/>
    </location>
</feature>
<dbReference type="Pfam" id="PF00096">
    <property type="entry name" value="zf-C2H2"/>
    <property type="match status" value="2"/>
</dbReference>
<keyword evidence="6" id="KW-0805">Transcription regulation</keyword>
<feature type="compositionally biased region" description="Polar residues" evidence="11">
    <location>
        <begin position="189"/>
        <end position="198"/>
    </location>
</feature>
<evidence type="ECO:0000256" key="1">
    <source>
        <dbReference type="ARBA" id="ARBA00004123"/>
    </source>
</evidence>
<feature type="compositionally biased region" description="Polar residues" evidence="11">
    <location>
        <begin position="285"/>
        <end position="297"/>
    </location>
</feature>
<feature type="region of interest" description="Disordered" evidence="11">
    <location>
        <begin position="169"/>
        <end position="209"/>
    </location>
</feature>
<organism evidence="13 14">
    <name type="scientific">Seiridium unicorne</name>
    <dbReference type="NCBI Taxonomy" id="138068"/>
    <lineage>
        <taxon>Eukaryota</taxon>
        <taxon>Fungi</taxon>
        <taxon>Dikarya</taxon>
        <taxon>Ascomycota</taxon>
        <taxon>Pezizomycotina</taxon>
        <taxon>Sordariomycetes</taxon>
        <taxon>Xylariomycetidae</taxon>
        <taxon>Amphisphaeriales</taxon>
        <taxon>Sporocadaceae</taxon>
        <taxon>Seiridium</taxon>
    </lineage>
</organism>
<accession>A0ABR2V269</accession>
<keyword evidence="2" id="KW-0479">Metal-binding</keyword>
<evidence type="ECO:0000256" key="4">
    <source>
        <dbReference type="ARBA" id="ARBA00022771"/>
    </source>
</evidence>
<comment type="similarity">
    <text evidence="9">Belongs to the sal C2H2-type zinc-finger protein family.</text>
</comment>
<dbReference type="InterPro" id="IPR051565">
    <property type="entry name" value="Sal_C2H2-zinc-finger"/>
</dbReference>
<feature type="region of interest" description="Disordered" evidence="11">
    <location>
        <begin position="227"/>
        <end position="264"/>
    </location>
</feature>
<evidence type="ECO:0000256" key="8">
    <source>
        <dbReference type="ARBA" id="ARBA00023242"/>
    </source>
</evidence>
<keyword evidence="8" id="KW-0539">Nucleus</keyword>
<evidence type="ECO:0000313" key="13">
    <source>
        <dbReference type="EMBL" id="KAK9421012.1"/>
    </source>
</evidence>
<dbReference type="PANTHER" id="PTHR23233:SF84">
    <property type="entry name" value="FI23031P1"/>
    <property type="match status" value="1"/>
</dbReference>
<comment type="subcellular location">
    <subcellularLocation>
        <location evidence="1">Nucleus</location>
    </subcellularLocation>
</comment>
<evidence type="ECO:0000256" key="10">
    <source>
        <dbReference type="PROSITE-ProRule" id="PRU00042"/>
    </source>
</evidence>
<keyword evidence="5" id="KW-0862">Zinc</keyword>
<evidence type="ECO:0000313" key="14">
    <source>
        <dbReference type="Proteomes" id="UP001408356"/>
    </source>
</evidence>
<gene>
    <name evidence="13" type="ORF">SUNI508_06157</name>
</gene>
<feature type="compositionally biased region" description="Polar residues" evidence="11">
    <location>
        <begin position="315"/>
        <end position="325"/>
    </location>
</feature>